<organism evidence="2 3">
    <name type="scientific">Cesiribacter andamanensis AMV16</name>
    <dbReference type="NCBI Taxonomy" id="1279009"/>
    <lineage>
        <taxon>Bacteria</taxon>
        <taxon>Pseudomonadati</taxon>
        <taxon>Bacteroidota</taxon>
        <taxon>Cytophagia</taxon>
        <taxon>Cytophagales</taxon>
        <taxon>Cesiribacteraceae</taxon>
        <taxon>Cesiribacter</taxon>
    </lineage>
</organism>
<protein>
    <submittedName>
        <fullName evidence="2">Putative periplasmic lipoprotein</fullName>
    </submittedName>
</protein>
<dbReference type="InterPro" id="IPR018736">
    <property type="entry name" value="DUF2279_periplasmic_lipo"/>
</dbReference>
<reference evidence="2 3" key="1">
    <citation type="journal article" date="2013" name="Genome Announc.">
        <title>Draft Genome Sequence of Cesiribacter andamanensis Strain AMV16T, Isolated from a Soil Sample from a Mud Volcano in the Andaman Islands, India.</title>
        <authorList>
            <person name="Shivaji S."/>
            <person name="Ara S."/>
            <person name="Begum Z."/>
            <person name="Srinivas T.N."/>
            <person name="Singh A."/>
            <person name="Kumar Pinnaka A."/>
        </authorList>
    </citation>
    <scope>NUCLEOTIDE SEQUENCE [LARGE SCALE GENOMIC DNA]</scope>
    <source>
        <strain evidence="2 3">AMV16</strain>
    </source>
</reference>
<dbReference type="STRING" id="1279009.ADICEAN_02841"/>
<proteinExistence type="predicted"/>
<gene>
    <name evidence="2" type="ORF">ADICEAN_02841</name>
</gene>
<evidence type="ECO:0000313" key="3">
    <source>
        <dbReference type="Proteomes" id="UP000011910"/>
    </source>
</evidence>
<keyword evidence="3" id="KW-1185">Reference proteome</keyword>
<keyword evidence="2" id="KW-0449">Lipoprotein</keyword>
<name>M7N3Z9_9BACT</name>
<dbReference type="EMBL" id="AODQ01000077">
    <property type="protein sequence ID" value="EMR02017.1"/>
    <property type="molecule type" value="Genomic_DNA"/>
</dbReference>
<comment type="caution">
    <text evidence="2">The sequence shown here is derived from an EMBL/GenBank/DDBJ whole genome shotgun (WGS) entry which is preliminary data.</text>
</comment>
<evidence type="ECO:0000313" key="2">
    <source>
        <dbReference type="EMBL" id="EMR02017.1"/>
    </source>
</evidence>
<dbReference type="Proteomes" id="UP000011910">
    <property type="component" value="Unassembled WGS sequence"/>
</dbReference>
<accession>M7N3Z9</accession>
<dbReference type="Pfam" id="PF10043">
    <property type="entry name" value="DUF2279"/>
    <property type="match status" value="1"/>
</dbReference>
<keyword evidence="1" id="KW-0472">Membrane</keyword>
<feature type="transmembrane region" description="Helical" evidence="1">
    <location>
        <begin position="54"/>
        <end position="73"/>
    </location>
</feature>
<keyword evidence="1" id="KW-0812">Transmembrane</keyword>
<dbReference type="AlphaFoldDB" id="M7N3Z9"/>
<keyword evidence="1" id="KW-1133">Transmembrane helix</keyword>
<sequence length="316" mass="36193">MRPAPCLPSMQKLLLLGLLLLLLLQAGLYAQPIPAQGAQPDTTAVNKRRLRTIILAESAFYVAGMSYLQFIWYKDKERVPFHYYNDSRGYLQVDKFGHAFGAYVESYAGYHLLRSAGLPRNQSLLYGGSLGLILQTPIEVFDGIYEGWGFSWSDMAANAAGSALVVGQELLWQEQLLKFKFSFSPSPYREQAHGYLGDTALESLFLDYNAHTYWLSMPLSRKGRTGLPPWLSVAAGYSANGMFGEFENRRWYRGMPIPETNRYRQYLLSLDVDWTRIPTRSRFLKRVFSSMFFLKLPFPALEVNSKGQLRGYWLYY</sequence>
<dbReference type="eggNOG" id="COG5544">
    <property type="taxonomic scope" value="Bacteria"/>
</dbReference>
<evidence type="ECO:0000256" key="1">
    <source>
        <dbReference type="SAM" id="Phobius"/>
    </source>
</evidence>